<dbReference type="OrthoDB" id="640249at2759"/>
<dbReference type="EMBL" id="UYRT01081079">
    <property type="protein sequence ID" value="VDN23872.1"/>
    <property type="molecule type" value="Genomic_DNA"/>
</dbReference>
<dbReference type="Proteomes" id="UP000271098">
    <property type="component" value="Unassembled WGS sequence"/>
</dbReference>
<sequence>MAAWRFWVTDGIVTGSNYSQHGGCRPYPFPPCEHHSNKTHYQPCKHDLYPTPKCDKKCISGYGKSYKADKYYGKQYVIWEICSHVPMSVPVRDSMLHVGGPAIQQKI</sequence>
<reference evidence="1 2" key="2">
    <citation type="submission" date="2018-11" db="EMBL/GenBank/DDBJ databases">
        <authorList>
            <consortium name="Pathogen Informatics"/>
        </authorList>
    </citation>
    <scope>NUCLEOTIDE SEQUENCE [LARGE SCALE GENOMIC DNA]</scope>
</reference>
<name>A0A183DZX6_9BILA</name>
<reference evidence="3" key="1">
    <citation type="submission" date="2016-06" db="UniProtKB">
        <authorList>
            <consortium name="WormBaseParasite"/>
        </authorList>
    </citation>
    <scope>IDENTIFICATION</scope>
</reference>
<protein>
    <submittedName>
        <fullName evidence="3">Pept_C1 domain-containing protein</fullName>
    </submittedName>
</protein>
<dbReference type="SUPFAM" id="SSF54001">
    <property type="entry name" value="Cysteine proteinases"/>
    <property type="match status" value="1"/>
</dbReference>
<evidence type="ECO:0000313" key="1">
    <source>
        <dbReference type="EMBL" id="VDN23872.1"/>
    </source>
</evidence>
<keyword evidence="2" id="KW-1185">Reference proteome</keyword>
<organism evidence="3">
    <name type="scientific">Gongylonema pulchrum</name>
    <dbReference type="NCBI Taxonomy" id="637853"/>
    <lineage>
        <taxon>Eukaryota</taxon>
        <taxon>Metazoa</taxon>
        <taxon>Ecdysozoa</taxon>
        <taxon>Nematoda</taxon>
        <taxon>Chromadorea</taxon>
        <taxon>Rhabditida</taxon>
        <taxon>Spirurina</taxon>
        <taxon>Spiruromorpha</taxon>
        <taxon>Spiruroidea</taxon>
        <taxon>Gongylonematidae</taxon>
        <taxon>Gongylonema</taxon>
    </lineage>
</organism>
<accession>A0A183DZX6</accession>
<dbReference type="InterPro" id="IPR038765">
    <property type="entry name" value="Papain-like_cys_pep_sf"/>
</dbReference>
<gene>
    <name evidence="1" type="ORF">GPUH_LOCUS14267</name>
</gene>
<evidence type="ECO:0000313" key="3">
    <source>
        <dbReference type="WBParaSite" id="GPUH_0001428501-mRNA-1"/>
    </source>
</evidence>
<dbReference type="Gene3D" id="3.90.70.10">
    <property type="entry name" value="Cysteine proteinases"/>
    <property type="match status" value="1"/>
</dbReference>
<dbReference type="WBParaSite" id="GPUH_0001428501-mRNA-1">
    <property type="protein sequence ID" value="GPUH_0001428501-mRNA-1"/>
    <property type="gene ID" value="GPUH_0001428501"/>
</dbReference>
<evidence type="ECO:0000313" key="2">
    <source>
        <dbReference type="Proteomes" id="UP000271098"/>
    </source>
</evidence>
<proteinExistence type="predicted"/>
<dbReference type="AlphaFoldDB" id="A0A183DZX6"/>